<evidence type="ECO:0000313" key="2">
    <source>
        <dbReference type="Proteomes" id="UP001148737"/>
    </source>
</evidence>
<proteinExistence type="predicted"/>
<sequence length="326" mass="36929">MQAYRQIRDSYRLGWLGNKSAHAFTGLFRAKVDRSRGRITKFSQKGLEKAVRPRVSGGGCNDMHPLPLFQKPRFENSRFLGFGGSGRGRGGLYPGRSCADDRLLYRQRKNTRRSQSRQFEKSSSACQTSDPDHGDPDVTMTDADAVPVSPSQTQTFDWIGYQTVTQPDAFVRHMRPIEGLPVHLYSGHLVNPDKQDEVDLYDHLVASTSEEKEWTRELCVPRLLTDSDTLQPIDFDKMDLDSPYQIADPVSSWKGIPESRLGELLDSLWEEFPDSDSEEILVSTWEECPDSGWEECPDSSWEEIPDGSWEESPGSSWEGEDAGDIW</sequence>
<dbReference type="EMBL" id="JANAKD010000265">
    <property type="protein sequence ID" value="KAJ3495568.1"/>
    <property type="molecule type" value="Genomic_DNA"/>
</dbReference>
<reference evidence="1" key="1">
    <citation type="submission" date="2022-07" db="EMBL/GenBank/DDBJ databases">
        <title>Genome Sequence of Lecanicillium saksenae.</title>
        <authorList>
            <person name="Buettner E."/>
        </authorList>
    </citation>
    <scope>NUCLEOTIDE SEQUENCE</scope>
    <source>
        <strain evidence="1">VT-O1</strain>
    </source>
</reference>
<name>A0ACC1QZQ5_9HYPO</name>
<keyword evidence="2" id="KW-1185">Reference proteome</keyword>
<dbReference type="Proteomes" id="UP001148737">
    <property type="component" value="Unassembled WGS sequence"/>
</dbReference>
<protein>
    <submittedName>
        <fullName evidence="1">Uncharacterized protein</fullName>
    </submittedName>
</protein>
<comment type="caution">
    <text evidence="1">The sequence shown here is derived from an EMBL/GenBank/DDBJ whole genome shotgun (WGS) entry which is preliminary data.</text>
</comment>
<gene>
    <name evidence="1" type="ORF">NLG97_g3301</name>
</gene>
<accession>A0ACC1QZQ5</accession>
<evidence type="ECO:0000313" key="1">
    <source>
        <dbReference type="EMBL" id="KAJ3495568.1"/>
    </source>
</evidence>
<organism evidence="1 2">
    <name type="scientific">Lecanicillium saksenae</name>
    <dbReference type="NCBI Taxonomy" id="468837"/>
    <lineage>
        <taxon>Eukaryota</taxon>
        <taxon>Fungi</taxon>
        <taxon>Dikarya</taxon>
        <taxon>Ascomycota</taxon>
        <taxon>Pezizomycotina</taxon>
        <taxon>Sordariomycetes</taxon>
        <taxon>Hypocreomycetidae</taxon>
        <taxon>Hypocreales</taxon>
        <taxon>Cordycipitaceae</taxon>
        <taxon>Lecanicillium</taxon>
    </lineage>
</organism>